<dbReference type="SUPFAM" id="SSF53850">
    <property type="entry name" value="Periplasmic binding protein-like II"/>
    <property type="match status" value="1"/>
</dbReference>
<comment type="similarity">
    <text evidence="1">Belongs to the bacterial solute-binding protein 1 family.</text>
</comment>
<accession>A0A6J7HP99</accession>
<dbReference type="CDD" id="cd13543">
    <property type="entry name" value="PBP2_Fbp"/>
    <property type="match status" value="1"/>
</dbReference>
<gene>
    <name evidence="3" type="ORF">UFOPK3674_00351</name>
</gene>
<dbReference type="PANTHER" id="PTHR30006">
    <property type="entry name" value="THIAMINE-BINDING PERIPLASMIC PROTEIN-RELATED"/>
    <property type="match status" value="1"/>
</dbReference>
<dbReference type="EMBL" id="CAFBMX010000002">
    <property type="protein sequence ID" value="CAB4917980.1"/>
    <property type="molecule type" value="Genomic_DNA"/>
</dbReference>
<dbReference type="AlphaFoldDB" id="A0A6J7HP99"/>
<dbReference type="Gene3D" id="3.40.190.10">
    <property type="entry name" value="Periplasmic binding protein-like II"/>
    <property type="match status" value="2"/>
</dbReference>
<evidence type="ECO:0000256" key="1">
    <source>
        <dbReference type="ARBA" id="ARBA00008520"/>
    </source>
</evidence>
<keyword evidence="2" id="KW-0732">Signal</keyword>
<organism evidence="3">
    <name type="scientific">freshwater metagenome</name>
    <dbReference type="NCBI Taxonomy" id="449393"/>
    <lineage>
        <taxon>unclassified sequences</taxon>
        <taxon>metagenomes</taxon>
        <taxon>ecological metagenomes</taxon>
    </lineage>
</organism>
<dbReference type="PIRSF" id="PIRSF002825">
    <property type="entry name" value="CfbpA"/>
    <property type="match status" value="1"/>
</dbReference>
<proteinExistence type="inferred from homology"/>
<dbReference type="Pfam" id="PF13343">
    <property type="entry name" value="SBP_bac_6"/>
    <property type="match status" value="1"/>
</dbReference>
<dbReference type="PROSITE" id="PS51257">
    <property type="entry name" value="PROKAR_LIPOPROTEIN"/>
    <property type="match status" value="1"/>
</dbReference>
<dbReference type="GO" id="GO:0030288">
    <property type="term" value="C:outer membrane-bounded periplasmic space"/>
    <property type="evidence" value="ECO:0007669"/>
    <property type="project" value="TreeGrafter"/>
</dbReference>
<protein>
    <submittedName>
        <fullName evidence="3">Unannotated protein</fullName>
    </submittedName>
</protein>
<dbReference type="PANTHER" id="PTHR30006:SF15">
    <property type="entry name" value="IRON-UTILIZATION PERIPLASMIC PROTEIN"/>
    <property type="match status" value="1"/>
</dbReference>
<evidence type="ECO:0000256" key="2">
    <source>
        <dbReference type="ARBA" id="ARBA00022729"/>
    </source>
</evidence>
<reference evidence="3" key="1">
    <citation type="submission" date="2020-05" db="EMBL/GenBank/DDBJ databases">
        <authorList>
            <person name="Chiriac C."/>
            <person name="Salcher M."/>
            <person name="Ghai R."/>
            <person name="Kavagutti S V."/>
        </authorList>
    </citation>
    <scope>NUCLEOTIDE SEQUENCE</scope>
</reference>
<dbReference type="InterPro" id="IPR026045">
    <property type="entry name" value="Ferric-bd"/>
</dbReference>
<sequence>MTLRRSLALLLLALTALALLAGCGSGDKSGSAGDGSSLTIYSGRDEEYVAPVLASFRKAHPDIDVKVRYGDSAELAATIREEGDRSPADLFFSQDAGSLGALQDTGLLKPLPQETLDKIPTEFRSTKGDWIGVTGRVRVLAYDSRKLKETDLPASVFDLTDPRWKGKIGWAPTNASFQSFVTGMRKVEGEAKTKAWLEAMEANGTQPYEKNSIIRDAINSGEIEAGLINHYYIIEGRTEGEVTGDYPVHLHFFPNGDIGSLVNVSGIGILTGADQQANAQLFTEYVLEKQQQEYFAQKVGEYPLMPGIAQDPSLPPLAEITRPKVDLADLSDLQGTQELLREAGVL</sequence>
<name>A0A6J7HP99_9ZZZZ</name>
<evidence type="ECO:0000313" key="3">
    <source>
        <dbReference type="EMBL" id="CAB4917980.1"/>
    </source>
</evidence>